<dbReference type="Pfam" id="PF01740">
    <property type="entry name" value="STAS"/>
    <property type="match status" value="1"/>
</dbReference>
<dbReference type="EMBL" id="BLKU01000002">
    <property type="protein sequence ID" value="GFG63389.1"/>
    <property type="molecule type" value="Genomic_DNA"/>
</dbReference>
<dbReference type="InterPro" id="IPR002645">
    <property type="entry name" value="STAS_dom"/>
</dbReference>
<sequence length="141" mass="15428">MTSVINNGAVECGDAQVRAYCHHVATVVTIRGEIDAVNVDRLADYVRHFILEKDRVVLDLSDVTHFSAAGMSLLYTVDDECGAAGAEWKLVPSPAVIDQLCQSKDWALLPIARSVHEALRSLTDAIASRRRLMLPLIKKSA</sequence>
<reference evidence="2 4" key="1">
    <citation type="journal article" date="2019" name="Emerg. Microbes Infect.">
        <title>Comprehensive subspecies identification of 175 nontuberculous mycobacteria species based on 7547 genomic profiles.</title>
        <authorList>
            <person name="Matsumoto Y."/>
            <person name="Kinjo T."/>
            <person name="Motooka D."/>
            <person name="Nabeya D."/>
            <person name="Jung N."/>
            <person name="Uechi K."/>
            <person name="Horii T."/>
            <person name="Iida T."/>
            <person name="Fujita J."/>
            <person name="Nakamura S."/>
        </authorList>
    </citation>
    <scope>NUCLEOTIDE SEQUENCE [LARGE SCALE GENOMIC DNA]</scope>
    <source>
        <strain evidence="2 4">JCM 13573</strain>
    </source>
</reference>
<reference evidence="2" key="2">
    <citation type="submission" date="2020-02" db="EMBL/GenBank/DDBJ databases">
        <authorList>
            <person name="Matsumoto Y."/>
            <person name="Kinjo T."/>
            <person name="Motooka D."/>
            <person name="Nabeya D."/>
            <person name="Jung N."/>
            <person name="Uechi K."/>
            <person name="Horii T."/>
            <person name="Iida T."/>
            <person name="Fujita J."/>
            <person name="Nakamura S."/>
        </authorList>
    </citation>
    <scope>NUCLEOTIDE SEQUENCE</scope>
    <source>
        <strain evidence="2">JCM 13573</strain>
    </source>
</reference>
<name>A0AAX1JE38_9MYCO</name>
<feature type="domain" description="STAS" evidence="1">
    <location>
        <begin position="27"/>
        <end position="91"/>
    </location>
</feature>
<proteinExistence type="predicted"/>
<reference evidence="3" key="3">
    <citation type="submission" date="2020-11" db="EMBL/GenBank/DDBJ databases">
        <title>Intraspecies plasmid and genomic variation of Mycobacterium kubicae revealed by the complete genome sequences of two clinical isolates.</title>
        <authorList>
            <person name="Hendrix J.R."/>
            <person name="Epperson L.E."/>
            <person name="Honda J.R."/>
            <person name="Strong M."/>
        </authorList>
    </citation>
    <scope>NUCLEOTIDE SEQUENCE</scope>
    <source>
        <strain evidence="3">JCM 13573</strain>
    </source>
</reference>
<evidence type="ECO:0000313" key="2">
    <source>
        <dbReference type="EMBL" id="GFG63389.1"/>
    </source>
</evidence>
<protein>
    <submittedName>
        <fullName evidence="3">STAS domain-containing protein</fullName>
    </submittedName>
    <submittedName>
        <fullName evidence="2">Sulfate transporter</fullName>
    </submittedName>
</protein>
<dbReference type="Proteomes" id="UP000465306">
    <property type="component" value="Unassembled WGS sequence"/>
</dbReference>
<dbReference type="RefSeq" id="WP_085075027.1">
    <property type="nucleotide sequence ID" value="NZ_BLKU01000002.1"/>
</dbReference>
<gene>
    <name evidence="3" type="ORF">I2456_04365</name>
    <name evidence="2" type="ORF">MKUB_08790</name>
</gene>
<dbReference type="SUPFAM" id="SSF52091">
    <property type="entry name" value="SpoIIaa-like"/>
    <property type="match status" value="1"/>
</dbReference>
<organism evidence="3 5">
    <name type="scientific">Mycobacterium kubicae</name>
    <dbReference type="NCBI Taxonomy" id="120959"/>
    <lineage>
        <taxon>Bacteria</taxon>
        <taxon>Bacillati</taxon>
        <taxon>Actinomycetota</taxon>
        <taxon>Actinomycetes</taxon>
        <taxon>Mycobacteriales</taxon>
        <taxon>Mycobacteriaceae</taxon>
        <taxon>Mycobacterium</taxon>
        <taxon>Mycobacterium simiae complex</taxon>
    </lineage>
</organism>
<evidence type="ECO:0000313" key="5">
    <source>
        <dbReference type="Proteomes" id="UP000663583"/>
    </source>
</evidence>
<accession>A0AAX1JE38</accession>
<dbReference type="Proteomes" id="UP000663583">
    <property type="component" value="Chromosome"/>
</dbReference>
<evidence type="ECO:0000313" key="4">
    <source>
        <dbReference type="Proteomes" id="UP000465306"/>
    </source>
</evidence>
<dbReference type="KEGG" id="mku:I2456_04365"/>
<evidence type="ECO:0000313" key="3">
    <source>
        <dbReference type="EMBL" id="QPI38767.1"/>
    </source>
</evidence>
<keyword evidence="4" id="KW-1185">Reference proteome</keyword>
<dbReference type="CDD" id="cd07043">
    <property type="entry name" value="STAS_anti-anti-sigma_factors"/>
    <property type="match status" value="1"/>
</dbReference>
<dbReference type="Gene3D" id="3.30.750.24">
    <property type="entry name" value="STAS domain"/>
    <property type="match status" value="1"/>
</dbReference>
<dbReference type="AlphaFoldDB" id="A0AAX1JE38"/>
<dbReference type="InterPro" id="IPR036513">
    <property type="entry name" value="STAS_dom_sf"/>
</dbReference>
<dbReference type="PROSITE" id="PS50801">
    <property type="entry name" value="STAS"/>
    <property type="match status" value="1"/>
</dbReference>
<evidence type="ECO:0000259" key="1">
    <source>
        <dbReference type="PROSITE" id="PS50801"/>
    </source>
</evidence>
<dbReference type="EMBL" id="CP065047">
    <property type="protein sequence ID" value="QPI38767.1"/>
    <property type="molecule type" value="Genomic_DNA"/>
</dbReference>